<name>A0A2T6BSI8_9FLAO</name>
<keyword evidence="2" id="KW-1185">Reference proteome</keyword>
<evidence type="ECO:0000313" key="2">
    <source>
        <dbReference type="Proteomes" id="UP000244090"/>
    </source>
</evidence>
<evidence type="ECO:0008006" key="3">
    <source>
        <dbReference type="Google" id="ProtNLM"/>
    </source>
</evidence>
<comment type="caution">
    <text evidence="1">The sequence shown here is derived from an EMBL/GenBank/DDBJ whole genome shotgun (WGS) entry which is preliminary data.</text>
</comment>
<dbReference type="Proteomes" id="UP000244090">
    <property type="component" value="Unassembled WGS sequence"/>
</dbReference>
<evidence type="ECO:0000313" key="1">
    <source>
        <dbReference type="EMBL" id="PTX59043.1"/>
    </source>
</evidence>
<accession>A0A2T6BSI8</accession>
<dbReference type="OrthoDB" id="1454316at2"/>
<reference evidence="1 2" key="1">
    <citation type="submission" date="2018-04" db="EMBL/GenBank/DDBJ databases">
        <title>Genomic Encyclopedia of Archaeal and Bacterial Type Strains, Phase II (KMG-II): from individual species to whole genera.</title>
        <authorList>
            <person name="Goeker M."/>
        </authorList>
    </citation>
    <scope>NUCLEOTIDE SEQUENCE [LARGE SCALE GENOMIC DNA]</scope>
    <source>
        <strain evidence="1 2">DSM 25731</strain>
    </source>
</reference>
<protein>
    <recommendedName>
        <fullName evidence="3">Lipoprotein</fullName>
    </recommendedName>
</protein>
<organism evidence="1 2">
    <name type="scientific">Kordia periserrulae</name>
    <dbReference type="NCBI Taxonomy" id="701523"/>
    <lineage>
        <taxon>Bacteria</taxon>
        <taxon>Pseudomonadati</taxon>
        <taxon>Bacteroidota</taxon>
        <taxon>Flavobacteriia</taxon>
        <taxon>Flavobacteriales</taxon>
        <taxon>Flavobacteriaceae</taxon>
        <taxon>Kordia</taxon>
    </lineage>
</organism>
<sequence>MKFPQHISIFILSIFFISCSFKTSELEKGMWKYCGGYYIGDLFNSVQMQFRNDTIYINNIPNALIIAKNKSFLGSGKRVIIKSIESGEVGAYCEK</sequence>
<proteinExistence type="predicted"/>
<dbReference type="PROSITE" id="PS51257">
    <property type="entry name" value="PROKAR_LIPOPROTEIN"/>
    <property type="match status" value="1"/>
</dbReference>
<dbReference type="EMBL" id="QBKT01000011">
    <property type="protein sequence ID" value="PTX59043.1"/>
    <property type="molecule type" value="Genomic_DNA"/>
</dbReference>
<gene>
    <name evidence="1" type="ORF">C8N46_111112</name>
</gene>
<dbReference type="AlphaFoldDB" id="A0A2T6BSI8"/>